<gene>
    <name evidence="3" type="ORF">GCM10009550_67820</name>
</gene>
<dbReference type="SUPFAM" id="SSF56349">
    <property type="entry name" value="DNA breaking-rejoining enzymes"/>
    <property type="match status" value="1"/>
</dbReference>
<name>A0ABP4CCR4_9ACTN</name>
<evidence type="ECO:0000256" key="2">
    <source>
        <dbReference type="SAM" id="Phobius"/>
    </source>
</evidence>
<dbReference type="InterPro" id="IPR011010">
    <property type="entry name" value="DNA_brk_join_enz"/>
</dbReference>
<evidence type="ECO:0000256" key="1">
    <source>
        <dbReference type="ARBA" id="ARBA00023172"/>
    </source>
</evidence>
<keyword evidence="2" id="KW-1133">Transmembrane helix</keyword>
<organism evidence="3 4">
    <name type="scientific">Actinocorallia libanotica</name>
    <dbReference type="NCBI Taxonomy" id="46162"/>
    <lineage>
        <taxon>Bacteria</taxon>
        <taxon>Bacillati</taxon>
        <taxon>Actinomycetota</taxon>
        <taxon>Actinomycetes</taxon>
        <taxon>Streptosporangiales</taxon>
        <taxon>Thermomonosporaceae</taxon>
        <taxon>Actinocorallia</taxon>
    </lineage>
</organism>
<dbReference type="Gene3D" id="1.10.443.10">
    <property type="entry name" value="Intergrase catalytic core"/>
    <property type="match status" value="1"/>
</dbReference>
<sequence>MADKSGAAIETYAPAGDPPGWPRVAGQVRATVALAAPAVPYAEDELMGVMAKLALFADAEGYPLEAASWLSREYIERFVLVGCAHLGEATRANYRSKLLRLREAVLGGDCATGTPARLSGSAASRPYSRAEQAALWAWAAGQPTEELRCGLRVLMALGLGCGLDSRDVLPLRARDVRATDGVVVAVRGRRARMVVCRRPWERILAAEAARVEPERYLLRPQVANRGGNLVTNFVSRAHPAPDTPALKTTRLRATWLVALINAGLPLPVIVAAAGLQTLHGLSRILTHVHNVGPEVAATLLRGQE</sequence>
<keyword evidence="1" id="KW-0233">DNA recombination</keyword>
<dbReference type="InterPro" id="IPR013762">
    <property type="entry name" value="Integrase-like_cat_sf"/>
</dbReference>
<dbReference type="RefSeq" id="WP_344245893.1">
    <property type="nucleotide sequence ID" value="NZ_BAAAHH010000041.1"/>
</dbReference>
<keyword evidence="2" id="KW-0812">Transmembrane</keyword>
<dbReference type="EMBL" id="BAAAHH010000041">
    <property type="protein sequence ID" value="GAA0966127.1"/>
    <property type="molecule type" value="Genomic_DNA"/>
</dbReference>
<comment type="caution">
    <text evidence="3">The sequence shown here is derived from an EMBL/GenBank/DDBJ whole genome shotgun (WGS) entry which is preliminary data.</text>
</comment>
<keyword evidence="2" id="KW-0472">Membrane</keyword>
<evidence type="ECO:0000313" key="4">
    <source>
        <dbReference type="Proteomes" id="UP001500665"/>
    </source>
</evidence>
<protein>
    <recommendedName>
        <fullName evidence="5">Tyr recombinase domain-containing protein</fullName>
    </recommendedName>
</protein>
<dbReference type="Proteomes" id="UP001500665">
    <property type="component" value="Unassembled WGS sequence"/>
</dbReference>
<evidence type="ECO:0000313" key="3">
    <source>
        <dbReference type="EMBL" id="GAA0966127.1"/>
    </source>
</evidence>
<reference evidence="4" key="1">
    <citation type="journal article" date="2019" name="Int. J. Syst. Evol. Microbiol.">
        <title>The Global Catalogue of Microorganisms (GCM) 10K type strain sequencing project: providing services to taxonomists for standard genome sequencing and annotation.</title>
        <authorList>
            <consortium name="The Broad Institute Genomics Platform"/>
            <consortium name="The Broad Institute Genome Sequencing Center for Infectious Disease"/>
            <person name="Wu L."/>
            <person name="Ma J."/>
        </authorList>
    </citation>
    <scope>NUCLEOTIDE SEQUENCE [LARGE SCALE GENOMIC DNA]</scope>
    <source>
        <strain evidence="4">JCM 10696</strain>
    </source>
</reference>
<evidence type="ECO:0008006" key="5">
    <source>
        <dbReference type="Google" id="ProtNLM"/>
    </source>
</evidence>
<proteinExistence type="predicted"/>
<accession>A0ABP4CCR4</accession>
<keyword evidence="4" id="KW-1185">Reference proteome</keyword>
<feature type="transmembrane region" description="Helical" evidence="2">
    <location>
        <begin position="253"/>
        <end position="275"/>
    </location>
</feature>